<gene>
    <name evidence="5" type="primary">vapC</name>
    <name evidence="8" type="ORF">CES86_5323</name>
    <name evidence="7" type="ORF">F9L03_25040</name>
</gene>
<evidence type="ECO:0000313" key="9">
    <source>
        <dbReference type="Proteomes" id="UP000216363"/>
    </source>
</evidence>
<evidence type="ECO:0000256" key="5">
    <source>
        <dbReference type="HAMAP-Rule" id="MF_00265"/>
    </source>
</evidence>
<comment type="caution">
    <text evidence="8">The sequence shown here is derived from an EMBL/GenBank/DDBJ whole genome shotgun (WGS) entry which is preliminary data.</text>
</comment>
<dbReference type="EMBL" id="WBWF01000030">
    <property type="protein sequence ID" value="KAB2699938.1"/>
    <property type="molecule type" value="Genomic_DNA"/>
</dbReference>
<evidence type="ECO:0000259" key="6">
    <source>
        <dbReference type="Pfam" id="PF01850"/>
    </source>
</evidence>
<evidence type="ECO:0000256" key="4">
    <source>
        <dbReference type="ARBA" id="ARBA00022801"/>
    </source>
</evidence>
<protein>
    <recommendedName>
        <fullName evidence="5">Ribonuclease VapC</fullName>
        <shortName evidence="5">RNase VapC</shortName>
        <ecNumber evidence="5">3.1.-.-</ecNumber>
    </recommendedName>
    <alternativeName>
        <fullName evidence="5">Toxin VapC</fullName>
    </alternativeName>
</protein>
<keyword evidence="4 5" id="KW-0378">Hydrolase</keyword>
<dbReference type="RefSeq" id="WP_094513204.1">
    <property type="nucleotide sequence ID" value="NZ_JBHEEP010000036.1"/>
</dbReference>
<keyword evidence="10" id="KW-1185">Reference proteome</keyword>
<feature type="binding site" evidence="5">
    <location>
        <position position="5"/>
    </location>
    <ligand>
        <name>Mg(2+)</name>
        <dbReference type="ChEBI" id="CHEBI:18420"/>
    </ligand>
</feature>
<comment type="similarity">
    <text evidence="5">Belongs to the PINc/VapC protein family.</text>
</comment>
<evidence type="ECO:0000256" key="2">
    <source>
        <dbReference type="ARBA" id="ARBA00022722"/>
    </source>
</evidence>
<evidence type="ECO:0000256" key="3">
    <source>
        <dbReference type="ARBA" id="ARBA00022723"/>
    </source>
</evidence>
<dbReference type="Proteomes" id="UP000216363">
    <property type="component" value="Unassembled WGS sequence"/>
</dbReference>
<dbReference type="EMBL" id="NNRN01000001">
    <property type="protein sequence ID" value="OYR33015.1"/>
    <property type="molecule type" value="Genomic_DNA"/>
</dbReference>
<name>A0A256H0M5_9HYPH</name>
<comment type="function">
    <text evidence="5">Toxic component of a toxin-antitoxin (TA) system. An RNase.</text>
</comment>
<feature type="domain" description="PIN" evidence="6">
    <location>
        <begin position="3"/>
        <end position="124"/>
    </location>
</feature>
<dbReference type="Pfam" id="PF01850">
    <property type="entry name" value="PIN"/>
    <property type="match status" value="1"/>
</dbReference>
<organism evidence="8 9">
    <name type="scientific">Brucella lupini</name>
    <dbReference type="NCBI Taxonomy" id="255457"/>
    <lineage>
        <taxon>Bacteria</taxon>
        <taxon>Pseudomonadati</taxon>
        <taxon>Pseudomonadota</taxon>
        <taxon>Alphaproteobacteria</taxon>
        <taxon>Hyphomicrobiales</taxon>
        <taxon>Brucellaceae</taxon>
        <taxon>Brucella/Ochrobactrum group</taxon>
        <taxon>Brucella</taxon>
    </lineage>
</organism>
<accession>A0A256H0M5</accession>
<reference evidence="8 9" key="1">
    <citation type="submission" date="2017-07" db="EMBL/GenBank/DDBJ databases">
        <title>Draft genome of Ochrobactrum lupini type strain LUP21.</title>
        <authorList>
            <person name="Krzyzanowska D.M."/>
            <person name="Jafra S."/>
        </authorList>
    </citation>
    <scope>NUCLEOTIDE SEQUENCE [LARGE SCALE GENOMIC DNA]</scope>
    <source>
        <strain evidence="8 9">LUP21</strain>
    </source>
</reference>
<evidence type="ECO:0000313" key="8">
    <source>
        <dbReference type="EMBL" id="OYR33015.1"/>
    </source>
</evidence>
<keyword evidence="3 5" id="KW-0479">Metal-binding</keyword>
<sequence>MIAIDTSVILAIALREPEADPFERLVRRDAILIGWPTLLELRMVLAGKGFANAAAIVHQLVGLPNVTTIAFDEAHYRAAEHAFDRFGKGRHAAGLNMGDCFSYAIASIARAPLLFKGHDFGKTDLKLHPESSTA</sequence>
<dbReference type="GO" id="GO:0090729">
    <property type="term" value="F:toxin activity"/>
    <property type="evidence" value="ECO:0007669"/>
    <property type="project" value="UniProtKB-KW"/>
</dbReference>
<dbReference type="InterPro" id="IPR022907">
    <property type="entry name" value="VapC_family"/>
</dbReference>
<reference evidence="7 10" key="2">
    <citation type="submission" date="2019-09" db="EMBL/GenBank/DDBJ databases">
        <title>Taxonomic organization of the family Brucellaceae based on a phylogenomic approach.</title>
        <authorList>
            <person name="Leclercq S."/>
            <person name="Cloeckaert A."/>
            <person name="Zygmunt M.S."/>
        </authorList>
    </citation>
    <scope>NUCLEOTIDE SEQUENCE [LARGE SCALE GENOMIC DNA]</scope>
    <source>
        <strain evidence="7 10">LUP23</strain>
    </source>
</reference>
<dbReference type="InterPro" id="IPR002716">
    <property type="entry name" value="PIN_dom"/>
</dbReference>
<comment type="cofactor">
    <cofactor evidence="5">
        <name>Mg(2+)</name>
        <dbReference type="ChEBI" id="CHEBI:18420"/>
    </cofactor>
</comment>
<dbReference type="EC" id="3.1.-.-" evidence="5"/>
<keyword evidence="5" id="KW-0800">Toxin</keyword>
<dbReference type="GO" id="GO:0016787">
    <property type="term" value="F:hydrolase activity"/>
    <property type="evidence" value="ECO:0007669"/>
    <property type="project" value="UniProtKB-KW"/>
</dbReference>
<dbReference type="SUPFAM" id="SSF88723">
    <property type="entry name" value="PIN domain-like"/>
    <property type="match status" value="1"/>
</dbReference>
<dbReference type="Gene3D" id="3.40.50.1010">
    <property type="entry name" value="5'-nuclease"/>
    <property type="match status" value="1"/>
</dbReference>
<dbReference type="Proteomes" id="UP000435957">
    <property type="component" value="Unassembled WGS sequence"/>
</dbReference>
<dbReference type="GO" id="GO:0000287">
    <property type="term" value="F:magnesium ion binding"/>
    <property type="evidence" value="ECO:0007669"/>
    <property type="project" value="UniProtKB-UniRule"/>
</dbReference>
<dbReference type="HAMAP" id="MF_00265">
    <property type="entry name" value="VapC_Nob1"/>
    <property type="match status" value="1"/>
</dbReference>
<dbReference type="InterPro" id="IPR029060">
    <property type="entry name" value="PIN-like_dom_sf"/>
</dbReference>
<dbReference type="AlphaFoldDB" id="A0A256H0M5"/>
<evidence type="ECO:0000256" key="1">
    <source>
        <dbReference type="ARBA" id="ARBA00022649"/>
    </source>
</evidence>
<keyword evidence="5" id="KW-0460">Magnesium</keyword>
<evidence type="ECO:0000313" key="10">
    <source>
        <dbReference type="Proteomes" id="UP000435957"/>
    </source>
</evidence>
<dbReference type="CDD" id="cd09871">
    <property type="entry name" value="PIN_MtVapC28-VapC30-like"/>
    <property type="match status" value="1"/>
</dbReference>
<dbReference type="GO" id="GO:0004540">
    <property type="term" value="F:RNA nuclease activity"/>
    <property type="evidence" value="ECO:0007669"/>
    <property type="project" value="InterPro"/>
</dbReference>
<evidence type="ECO:0000313" key="7">
    <source>
        <dbReference type="EMBL" id="KAB2699938.1"/>
    </source>
</evidence>
<feature type="binding site" evidence="5">
    <location>
        <position position="99"/>
    </location>
    <ligand>
        <name>Mg(2+)</name>
        <dbReference type="ChEBI" id="CHEBI:18420"/>
    </ligand>
</feature>
<keyword evidence="2 5" id="KW-0540">Nuclease</keyword>
<proteinExistence type="inferred from homology"/>
<keyword evidence="1 5" id="KW-1277">Toxin-antitoxin system</keyword>